<protein>
    <submittedName>
        <fullName evidence="2">FG-GAP repeat protein</fullName>
    </submittedName>
</protein>
<name>A0A0M2UTC7_9BACT</name>
<evidence type="ECO:0000256" key="1">
    <source>
        <dbReference type="ARBA" id="ARBA00022729"/>
    </source>
</evidence>
<accession>A0A0M2UTC7</accession>
<dbReference type="PANTHER" id="PTHR39431">
    <property type="entry name" value="FRPA/C-RELATED PROTEIN"/>
    <property type="match status" value="1"/>
</dbReference>
<evidence type="ECO:0000313" key="2">
    <source>
        <dbReference type="EMBL" id="KKO19092.1"/>
    </source>
</evidence>
<comment type="caution">
    <text evidence="2">The sequence shown here is derived from an EMBL/GenBank/DDBJ whole genome shotgun (WGS) entry which is preliminary data.</text>
</comment>
<dbReference type="SUPFAM" id="SSF69318">
    <property type="entry name" value="Integrin alpha N-terminal domain"/>
    <property type="match status" value="1"/>
</dbReference>
<dbReference type="Pfam" id="PF13517">
    <property type="entry name" value="FG-GAP_3"/>
    <property type="match status" value="1"/>
</dbReference>
<sequence>MNITRMYLNLAIVVLLFYPMLSFGKDWRFPANKLLHQTGRKEQFKRDDATCCGWSANTILDMPGYLTYGPYINVLPEGKYAVHFTLFVDNNSADNLVVASIDVYDSTVDKILDIKHIRRKEFDAPFTEKIFSLYYQQLAGHTIEFRTYFHRTSYLFQRDVVVQSPDAPKKLSDGFCYDEMQITAIYRNGIDHCKSVYLVANCGKADGVGVNIHSYDSFGGVMNDSSDCSCEGSPFSFDFTELSQSRLWFRATFGPAQRNYDLVNLAFDFEKDFIDSFQFDGDRYYLNDAKSPIYKSGDTYNNIPKVYDITGLEGDKNVGVAKIKSHASWGEVTGPYGAVRITITNASPYSLHFHHHDGTNNMDIQFGRVEYGDTVFVEGEIVISDGTAILQNENDSDLNVVGDYLFSCDLDNDSQHDKIAWRSSDGTWFYKLSSENFQIIHSTQWGLPNDIPFVDDFNGDRITDFVVYRENGDFPIWALLYDYTKSWGATDNYEIKQWGLKGDIPVPADFNKDGKAEITVWRPSEGNWYVLNSGTFEDNDWYVVQWGLPEDKPFSADIDNDGFADMCVWRNSTKMYYFIPSSGSCPAGTQQHRQGCETDSLK</sequence>
<keyword evidence="1" id="KW-0732">Signal</keyword>
<organism evidence="2 3">
    <name type="scientific">Candidatus Brocadia fulgida</name>
    <dbReference type="NCBI Taxonomy" id="380242"/>
    <lineage>
        <taxon>Bacteria</taxon>
        <taxon>Pseudomonadati</taxon>
        <taxon>Planctomycetota</taxon>
        <taxon>Candidatus Brocadiia</taxon>
        <taxon>Candidatus Brocadiales</taxon>
        <taxon>Candidatus Brocadiaceae</taxon>
        <taxon>Candidatus Brocadia</taxon>
    </lineage>
</organism>
<proteinExistence type="predicted"/>
<dbReference type="AlphaFoldDB" id="A0A0M2UTC7"/>
<dbReference type="Proteomes" id="UP000034954">
    <property type="component" value="Unassembled WGS sequence"/>
</dbReference>
<reference evidence="2 3" key="1">
    <citation type="journal article" date="2013" name="BMC Microbiol.">
        <title>Identification of the type II cytochrome c maturation pathway in anammox bacteria by comparative genomics.</title>
        <authorList>
            <person name="Ferousi C."/>
            <person name="Speth D.R."/>
            <person name="Reimann J."/>
            <person name="Op den Camp H.J."/>
            <person name="Allen J.W."/>
            <person name="Keltjens J.T."/>
            <person name="Jetten M.S."/>
        </authorList>
    </citation>
    <scope>NUCLEOTIDE SEQUENCE [LARGE SCALE GENOMIC DNA]</scope>
    <source>
        <strain evidence="2">RU1</strain>
    </source>
</reference>
<dbReference type="PANTHER" id="PTHR39431:SF1">
    <property type="entry name" value="FRPA_C-RELATED PROTEIN"/>
    <property type="match status" value="1"/>
</dbReference>
<keyword evidence="3" id="KW-1185">Reference proteome</keyword>
<evidence type="ECO:0000313" key="3">
    <source>
        <dbReference type="Proteomes" id="UP000034954"/>
    </source>
</evidence>
<gene>
    <name evidence="2" type="ORF">BROFUL_02206</name>
</gene>
<dbReference type="EMBL" id="LAQJ01000220">
    <property type="protein sequence ID" value="KKO19092.1"/>
    <property type="molecule type" value="Genomic_DNA"/>
</dbReference>
<dbReference type="InterPro" id="IPR013517">
    <property type="entry name" value="FG-GAP"/>
</dbReference>
<dbReference type="InterPro" id="IPR028994">
    <property type="entry name" value="Integrin_alpha_N"/>
</dbReference>